<evidence type="ECO:0000256" key="1">
    <source>
        <dbReference type="SAM" id="Phobius"/>
    </source>
</evidence>
<gene>
    <name evidence="2" type="ORF">EZS28_017300</name>
</gene>
<feature type="transmembrane region" description="Helical" evidence="1">
    <location>
        <begin position="37"/>
        <end position="58"/>
    </location>
</feature>
<name>A0A5J4VXQ5_9EUKA</name>
<keyword evidence="1" id="KW-0472">Membrane</keyword>
<comment type="caution">
    <text evidence="2">The sequence shown here is derived from an EMBL/GenBank/DDBJ whole genome shotgun (WGS) entry which is preliminary data.</text>
</comment>
<evidence type="ECO:0000313" key="2">
    <source>
        <dbReference type="EMBL" id="KAA6387170.1"/>
    </source>
</evidence>
<dbReference type="AlphaFoldDB" id="A0A5J4VXQ5"/>
<dbReference type="EMBL" id="SNRW01004486">
    <property type="protein sequence ID" value="KAA6387170.1"/>
    <property type="molecule type" value="Genomic_DNA"/>
</dbReference>
<keyword evidence="1" id="KW-1133">Transmembrane helix</keyword>
<keyword evidence="1" id="KW-0812">Transmembrane</keyword>
<accession>A0A5J4VXQ5</accession>
<proteinExistence type="predicted"/>
<feature type="transmembrane region" description="Helical" evidence="1">
    <location>
        <begin position="64"/>
        <end position="83"/>
    </location>
</feature>
<protein>
    <submittedName>
        <fullName evidence="2">Uncharacterized protein</fullName>
    </submittedName>
</protein>
<reference evidence="2 3" key="1">
    <citation type="submission" date="2019-03" db="EMBL/GenBank/DDBJ databases">
        <title>Single cell metagenomics reveals metabolic interactions within the superorganism composed of flagellate Streblomastix strix and complex community of Bacteroidetes bacteria on its surface.</title>
        <authorList>
            <person name="Treitli S.C."/>
            <person name="Kolisko M."/>
            <person name="Husnik F."/>
            <person name="Keeling P."/>
            <person name="Hampl V."/>
        </authorList>
    </citation>
    <scope>NUCLEOTIDE SEQUENCE [LARGE SCALE GENOMIC DNA]</scope>
    <source>
        <strain evidence="2">ST1C</strain>
    </source>
</reference>
<dbReference type="Proteomes" id="UP000324800">
    <property type="component" value="Unassembled WGS sequence"/>
</dbReference>
<evidence type="ECO:0000313" key="3">
    <source>
        <dbReference type="Proteomes" id="UP000324800"/>
    </source>
</evidence>
<organism evidence="2 3">
    <name type="scientific">Streblomastix strix</name>
    <dbReference type="NCBI Taxonomy" id="222440"/>
    <lineage>
        <taxon>Eukaryota</taxon>
        <taxon>Metamonada</taxon>
        <taxon>Preaxostyla</taxon>
        <taxon>Oxymonadida</taxon>
        <taxon>Streblomastigidae</taxon>
        <taxon>Streblomastix</taxon>
    </lineage>
</organism>
<sequence length="152" mass="17660">MMDQMKFEVAEVEAKTVESDFGSNSINKKKMREMKKMMLMGMMQFMTKTIAIIDWMRWSRNTHRLIWILAPNNSGISLLVLLLRRPRRTNTECVLDGVVGADEVDDVDCALDYGGVYVFDEQVLGGYPLNWRWPLVQLQLCEVQFWLGGYQL</sequence>